<dbReference type="InterPro" id="IPR019559">
    <property type="entry name" value="Cullin_neddylation_domain"/>
</dbReference>
<dbReference type="SUPFAM" id="SSF74788">
    <property type="entry name" value="Cullin repeat-like"/>
    <property type="match status" value="1"/>
</dbReference>
<dbReference type="PANTHER" id="PTHR11932">
    <property type="entry name" value="CULLIN"/>
    <property type="match status" value="1"/>
</dbReference>
<dbReference type="OrthoDB" id="27073at2759"/>
<comment type="similarity">
    <text evidence="1 4 5">Belongs to the cullin family.</text>
</comment>
<evidence type="ECO:0000256" key="2">
    <source>
        <dbReference type="ARBA" id="ARBA00022499"/>
    </source>
</evidence>
<dbReference type="SUPFAM" id="SSF75632">
    <property type="entry name" value="Cullin homology domain"/>
    <property type="match status" value="1"/>
</dbReference>
<protein>
    <submittedName>
        <fullName evidence="8">Cullin-3</fullName>
    </submittedName>
</protein>
<feature type="compositionally biased region" description="Low complexity" evidence="6">
    <location>
        <begin position="226"/>
        <end position="243"/>
    </location>
</feature>
<dbReference type="FunFam" id="1.20.1310.10:FF:000006">
    <property type="entry name" value="Cullin 3"/>
    <property type="match status" value="1"/>
</dbReference>
<dbReference type="InterPro" id="IPR036390">
    <property type="entry name" value="WH_DNA-bd_sf"/>
</dbReference>
<feature type="region of interest" description="Disordered" evidence="6">
    <location>
        <begin position="209"/>
        <end position="253"/>
    </location>
</feature>
<dbReference type="GO" id="GO:0006511">
    <property type="term" value="P:ubiquitin-dependent protein catabolic process"/>
    <property type="evidence" value="ECO:0007669"/>
    <property type="project" value="InterPro"/>
</dbReference>
<keyword evidence="3" id="KW-0832">Ubl conjugation</keyword>
<evidence type="ECO:0000256" key="6">
    <source>
        <dbReference type="SAM" id="MobiDB-lite"/>
    </source>
</evidence>
<dbReference type="Pfam" id="PF10557">
    <property type="entry name" value="Cullin_Nedd8"/>
    <property type="match status" value="1"/>
</dbReference>
<name>A0A7J6LN57_PEROL</name>
<evidence type="ECO:0000256" key="4">
    <source>
        <dbReference type="PROSITE-ProRule" id="PRU00330"/>
    </source>
</evidence>
<comment type="caution">
    <text evidence="8">The sequence shown here is derived from an EMBL/GenBank/DDBJ whole genome shotgun (WGS) entry which is preliminary data.</text>
</comment>
<organism evidence="8 9">
    <name type="scientific">Perkinsus olseni</name>
    <name type="common">Perkinsus atlanticus</name>
    <dbReference type="NCBI Taxonomy" id="32597"/>
    <lineage>
        <taxon>Eukaryota</taxon>
        <taxon>Sar</taxon>
        <taxon>Alveolata</taxon>
        <taxon>Perkinsozoa</taxon>
        <taxon>Perkinsea</taxon>
        <taxon>Perkinsida</taxon>
        <taxon>Perkinsidae</taxon>
        <taxon>Perkinsus</taxon>
    </lineage>
</organism>
<proteinExistence type="inferred from homology"/>
<gene>
    <name evidence="8" type="primary">CUL3</name>
    <name evidence="8" type="ORF">FOZ61_004073</name>
</gene>
<evidence type="ECO:0000313" key="8">
    <source>
        <dbReference type="EMBL" id="KAF4660341.1"/>
    </source>
</evidence>
<dbReference type="SUPFAM" id="SSF46785">
    <property type="entry name" value="Winged helix' DNA-binding domain"/>
    <property type="match status" value="1"/>
</dbReference>
<dbReference type="AlphaFoldDB" id="A0A7J6LN57"/>
<dbReference type="Gene3D" id="1.10.10.10">
    <property type="entry name" value="Winged helix-like DNA-binding domain superfamily/Winged helix DNA-binding domain"/>
    <property type="match status" value="1"/>
</dbReference>
<dbReference type="PROSITE" id="PS50069">
    <property type="entry name" value="CULLIN_2"/>
    <property type="match status" value="1"/>
</dbReference>
<dbReference type="InterPro" id="IPR045093">
    <property type="entry name" value="Cullin"/>
</dbReference>
<dbReference type="InterPro" id="IPR059120">
    <property type="entry name" value="Cullin-like_AB"/>
</dbReference>
<dbReference type="FunFam" id="1.20.1310.10:FF:000002">
    <property type="entry name" value="cullin-3 isoform X1"/>
    <property type="match status" value="1"/>
</dbReference>
<dbReference type="Gene3D" id="3.30.230.130">
    <property type="entry name" value="Cullin, Chain C, Domain 2"/>
    <property type="match status" value="1"/>
</dbReference>
<dbReference type="Pfam" id="PF26557">
    <property type="entry name" value="Cullin_AB"/>
    <property type="match status" value="1"/>
</dbReference>
<feature type="domain" description="Cullin family profile" evidence="7">
    <location>
        <begin position="454"/>
        <end position="670"/>
    </location>
</feature>
<dbReference type="GO" id="GO:0031625">
    <property type="term" value="F:ubiquitin protein ligase binding"/>
    <property type="evidence" value="ECO:0007669"/>
    <property type="project" value="InterPro"/>
</dbReference>
<evidence type="ECO:0000313" key="9">
    <source>
        <dbReference type="Proteomes" id="UP000570595"/>
    </source>
</evidence>
<evidence type="ECO:0000256" key="3">
    <source>
        <dbReference type="ARBA" id="ARBA00022843"/>
    </source>
</evidence>
<dbReference type="InterPro" id="IPR016158">
    <property type="entry name" value="Cullin_homology"/>
</dbReference>
<dbReference type="SMART" id="SM00884">
    <property type="entry name" value="Cullin_Nedd8"/>
    <property type="match status" value="1"/>
</dbReference>
<evidence type="ECO:0000259" key="7">
    <source>
        <dbReference type="PROSITE" id="PS50069"/>
    </source>
</evidence>
<dbReference type="Proteomes" id="UP000570595">
    <property type="component" value="Unassembled WGS sequence"/>
</dbReference>
<dbReference type="FunFam" id="1.10.10.10:FF:000014">
    <property type="entry name" value="Cullin 1"/>
    <property type="match status" value="1"/>
</dbReference>
<dbReference type="InterPro" id="IPR036317">
    <property type="entry name" value="Cullin_homology_sf"/>
</dbReference>
<dbReference type="EMBL" id="JABAHT010000234">
    <property type="protein sequence ID" value="KAF4660341.1"/>
    <property type="molecule type" value="Genomic_DNA"/>
</dbReference>
<evidence type="ECO:0000256" key="1">
    <source>
        <dbReference type="ARBA" id="ARBA00006019"/>
    </source>
</evidence>
<dbReference type="Gene3D" id="1.20.1310.10">
    <property type="entry name" value="Cullin Repeats"/>
    <property type="match status" value="4"/>
</dbReference>
<dbReference type="InterPro" id="IPR001373">
    <property type="entry name" value="Cullin_N"/>
</dbReference>
<dbReference type="SMART" id="SM00182">
    <property type="entry name" value="CULLIN"/>
    <property type="match status" value="1"/>
</dbReference>
<evidence type="ECO:0000256" key="5">
    <source>
        <dbReference type="RuleBase" id="RU003829"/>
    </source>
</evidence>
<reference evidence="8 9" key="1">
    <citation type="submission" date="2020-04" db="EMBL/GenBank/DDBJ databases">
        <title>Perkinsus olseni comparative genomics.</title>
        <authorList>
            <person name="Bogema D.R."/>
        </authorList>
    </citation>
    <scope>NUCLEOTIDE SEQUENCE [LARGE SCALE GENOMIC DNA]</scope>
    <source>
        <strain evidence="8">ATCC PRA-179</strain>
    </source>
</reference>
<accession>A0A7J6LN57</accession>
<dbReference type="InterPro" id="IPR036388">
    <property type="entry name" value="WH-like_DNA-bd_sf"/>
</dbReference>
<sequence length="862" mass="98251">MSRSRTLGTASASSSSAAAGFRHFRAGEPIDEREAARTWESLKSAIHQIHNHNASHLSFEELYRNGYNLVLHKYGLKLYQGVEETVTLHLLEVSKRCIESADEDLLSRLKVEWEDHKMTMGMIRDILMYMDRNYVRQHPQQCVPVYDMGLRVFRDTVIGHARVRDRAIGQILPELRRELHGETVADPQLIKTALSMLVELSSIQTLPAERGVPETGYRTGPPLPASSPSSSSISDRNTSTRSSLGSVGEPTRPPSSNVYYSWFEINYLALIRDFYTREANEYIDRHTVGEYLEKADSRMRQEKRRVETYMDRTQSMSKEPRASSTEKPLQVQEVLDYVWIGRHYKRLIQQENSGCKAMFAQARVSELRLMYSLFSRIPEALTDIATVMQECISAAIADLVADETTVNAPVRFVEKLLALRERFERVVSQAFGSSLEFSNQMKVAFEKSLSNDPKCAHYLSLYLDELLRKRLKDMTDTEFHSNVDQVISVFRYLIDKDVFESYYRSSLCRRLLNSKPSAANVEEAEKLVVGKLRAECGQQYTSKLEGMLKDVSLSQDTSRSYSQSTSTSRMDGPSLTDCELDVKVCTSGFWPTHSPPKCEVPIEMKCLMDRFEAFYLSKHSGRKLTWMFNYGTADVRSRVGRNPHVLTVSTYQAMMLLLFNSSDALSKGSIFFSYERIRSSLNCGRGDDSSVDEKSEQGDDAEIKRHLMSLYVNPRVRVLLRESPRESKEPAAGDIFRVNTQFESRVRNLKVPLIALTSSTNNRDGPAGSSSSGDGGSAIPQAVEEDRKHIVEAVLDGRLVKVRIMKSRKQMDHNSLVVEATRQLSQRFQPTPQLIKQRIEHLIEREFLERCPHDHKTYNYLA</sequence>
<dbReference type="InterPro" id="IPR016159">
    <property type="entry name" value="Cullin_repeat-like_dom_sf"/>
</dbReference>
<feature type="region of interest" description="Disordered" evidence="6">
    <location>
        <begin position="757"/>
        <end position="779"/>
    </location>
</feature>
<keyword evidence="2" id="KW-1017">Isopeptide bond</keyword>
<dbReference type="Pfam" id="PF00888">
    <property type="entry name" value="Cullin"/>
    <property type="match status" value="1"/>
</dbReference>